<feature type="transmembrane region" description="Helical" evidence="1">
    <location>
        <begin position="112"/>
        <end position="134"/>
    </location>
</feature>
<reference evidence="3 4" key="2">
    <citation type="journal article" date="2010" name="Nucleic Acids Res.">
        <title>BeetleBase in 2010: revisions to provide comprehensive genomic information for Tribolium castaneum.</title>
        <authorList>
            <person name="Kim H.S."/>
            <person name="Murphy T."/>
            <person name="Xia J."/>
            <person name="Caragea D."/>
            <person name="Park Y."/>
            <person name="Beeman R.W."/>
            <person name="Lorenzen M.D."/>
            <person name="Butcher S."/>
            <person name="Manak J.R."/>
            <person name="Brown S.J."/>
        </authorList>
    </citation>
    <scope>NUCLEOTIDE SEQUENCE [LARGE SCALE GENOMIC DNA]</scope>
    <source>
        <strain evidence="3 4">Georgia GA2</strain>
    </source>
</reference>
<keyword evidence="1" id="KW-0472">Membrane</keyword>
<keyword evidence="1" id="KW-0812">Transmembrane</keyword>
<evidence type="ECO:0000313" key="3">
    <source>
        <dbReference type="EMBL" id="EEZ97289.1"/>
    </source>
</evidence>
<feature type="chain" id="PRO_5003090576" description="Syndecan" evidence="2">
    <location>
        <begin position="18"/>
        <end position="165"/>
    </location>
</feature>
<evidence type="ECO:0008006" key="5">
    <source>
        <dbReference type="Google" id="ProtNLM"/>
    </source>
</evidence>
<name>D6X4C3_TRICA</name>
<dbReference type="AlphaFoldDB" id="D6X4C3"/>
<dbReference type="OrthoDB" id="8197303at2759"/>
<dbReference type="PhylomeDB" id="D6X4C3"/>
<organism evidence="3 4">
    <name type="scientific">Tribolium castaneum</name>
    <name type="common">Red flour beetle</name>
    <dbReference type="NCBI Taxonomy" id="7070"/>
    <lineage>
        <taxon>Eukaryota</taxon>
        <taxon>Metazoa</taxon>
        <taxon>Ecdysozoa</taxon>
        <taxon>Arthropoda</taxon>
        <taxon>Hexapoda</taxon>
        <taxon>Insecta</taxon>
        <taxon>Pterygota</taxon>
        <taxon>Neoptera</taxon>
        <taxon>Endopterygota</taxon>
        <taxon>Coleoptera</taxon>
        <taxon>Polyphaga</taxon>
        <taxon>Cucujiformia</taxon>
        <taxon>Tenebrionidae</taxon>
        <taxon>Tenebrionidae incertae sedis</taxon>
        <taxon>Tribolium</taxon>
    </lineage>
</organism>
<keyword evidence="2" id="KW-0732">Signal</keyword>
<reference evidence="3 4" key="1">
    <citation type="journal article" date="2008" name="Nature">
        <title>The genome of the model beetle and pest Tribolium castaneum.</title>
        <authorList>
            <consortium name="Tribolium Genome Sequencing Consortium"/>
            <person name="Richards S."/>
            <person name="Gibbs R.A."/>
            <person name="Weinstock G.M."/>
            <person name="Brown S.J."/>
            <person name="Denell R."/>
            <person name="Beeman R.W."/>
            <person name="Gibbs R."/>
            <person name="Beeman R.W."/>
            <person name="Brown S.J."/>
            <person name="Bucher G."/>
            <person name="Friedrich M."/>
            <person name="Grimmelikhuijzen C.J."/>
            <person name="Klingler M."/>
            <person name="Lorenzen M."/>
            <person name="Richards S."/>
            <person name="Roth S."/>
            <person name="Schroder R."/>
            <person name="Tautz D."/>
            <person name="Zdobnov E.M."/>
            <person name="Muzny D."/>
            <person name="Gibbs R.A."/>
            <person name="Weinstock G.M."/>
            <person name="Attaway T."/>
            <person name="Bell S."/>
            <person name="Buhay C.J."/>
            <person name="Chandrabose M.N."/>
            <person name="Chavez D."/>
            <person name="Clerk-Blankenburg K.P."/>
            <person name="Cree A."/>
            <person name="Dao M."/>
            <person name="Davis C."/>
            <person name="Chacko J."/>
            <person name="Dinh H."/>
            <person name="Dugan-Rocha S."/>
            <person name="Fowler G."/>
            <person name="Garner T.T."/>
            <person name="Garnes J."/>
            <person name="Gnirke A."/>
            <person name="Hawes A."/>
            <person name="Hernandez J."/>
            <person name="Hines S."/>
            <person name="Holder M."/>
            <person name="Hume J."/>
            <person name="Jhangiani S.N."/>
            <person name="Joshi V."/>
            <person name="Khan Z.M."/>
            <person name="Jackson L."/>
            <person name="Kovar C."/>
            <person name="Kowis A."/>
            <person name="Lee S."/>
            <person name="Lewis L.R."/>
            <person name="Margolis J."/>
            <person name="Morgan M."/>
            <person name="Nazareth L.V."/>
            <person name="Nguyen N."/>
            <person name="Okwuonu G."/>
            <person name="Parker D."/>
            <person name="Richards S."/>
            <person name="Ruiz S.J."/>
            <person name="Santibanez J."/>
            <person name="Savard J."/>
            <person name="Scherer S.E."/>
            <person name="Schneider B."/>
            <person name="Sodergren E."/>
            <person name="Tautz D."/>
            <person name="Vattahil S."/>
            <person name="Villasana D."/>
            <person name="White C.S."/>
            <person name="Wright R."/>
            <person name="Park Y."/>
            <person name="Beeman R.W."/>
            <person name="Lord J."/>
            <person name="Oppert B."/>
            <person name="Lorenzen M."/>
            <person name="Brown S."/>
            <person name="Wang L."/>
            <person name="Savard J."/>
            <person name="Tautz D."/>
            <person name="Richards S."/>
            <person name="Weinstock G."/>
            <person name="Gibbs R.A."/>
            <person name="Liu Y."/>
            <person name="Worley K."/>
            <person name="Weinstock G."/>
            <person name="Elsik C.G."/>
            <person name="Reese J.T."/>
            <person name="Elhaik E."/>
            <person name="Landan G."/>
            <person name="Graur D."/>
            <person name="Arensburger P."/>
            <person name="Atkinson P."/>
            <person name="Beeman R.W."/>
            <person name="Beidler J."/>
            <person name="Brown S.J."/>
            <person name="Demuth J.P."/>
            <person name="Drury D.W."/>
            <person name="Du Y.Z."/>
            <person name="Fujiwara H."/>
            <person name="Lorenzen M."/>
            <person name="Maselli V."/>
            <person name="Osanai M."/>
            <person name="Park Y."/>
            <person name="Robertson H.M."/>
            <person name="Tu Z."/>
            <person name="Wang J.J."/>
            <person name="Wang S."/>
            <person name="Richards S."/>
            <person name="Song H."/>
            <person name="Zhang L."/>
            <person name="Sodergren E."/>
            <person name="Werner D."/>
            <person name="Stanke M."/>
            <person name="Morgenstern B."/>
            <person name="Solovyev V."/>
            <person name="Kosarev P."/>
            <person name="Brown G."/>
            <person name="Chen H.C."/>
            <person name="Ermolaeva O."/>
            <person name="Hlavina W."/>
            <person name="Kapustin Y."/>
            <person name="Kiryutin B."/>
            <person name="Kitts P."/>
            <person name="Maglott D."/>
            <person name="Pruitt K."/>
            <person name="Sapojnikov V."/>
            <person name="Souvorov A."/>
            <person name="Mackey A.J."/>
            <person name="Waterhouse R.M."/>
            <person name="Wyder S."/>
            <person name="Zdobnov E.M."/>
            <person name="Zdobnov E.M."/>
            <person name="Wyder S."/>
            <person name="Kriventseva E.V."/>
            <person name="Kadowaki T."/>
            <person name="Bork P."/>
            <person name="Aranda M."/>
            <person name="Bao R."/>
            <person name="Beermann A."/>
            <person name="Berns N."/>
            <person name="Bolognesi R."/>
            <person name="Bonneton F."/>
            <person name="Bopp D."/>
            <person name="Brown S.J."/>
            <person name="Bucher G."/>
            <person name="Butts T."/>
            <person name="Chaumot A."/>
            <person name="Denell R.E."/>
            <person name="Ferrier D.E."/>
            <person name="Friedrich M."/>
            <person name="Gordon C.M."/>
            <person name="Jindra M."/>
            <person name="Klingler M."/>
            <person name="Lan Q."/>
            <person name="Lattorff H.M."/>
            <person name="Laudet V."/>
            <person name="von Levetsow C."/>
            <person name="Liu Z."/>
            <person name="Lutz R."/>
            <person name="Lynch J.A."/>
            <person name="da Fonseca R.N."/>
            <person name="Posnien N."/>
            <person name="Reuter R."/>
            <person name="Roth S."/>
            <person name="Savard J."/>
            <person name="Schinko J.B."/>
            <person name="Schmitt C."/>
            <person name="Schoppmeier M."/>
            <person name="Schroder R."/>
            <person name="Shippy T.D."/>
            <person name="Simonnet F."/>
            <person name="Marques-Souza H."/>
            <person name="Tautz D."/>
            <person name="Tomoyasu Y."/>
            <person name="Trauner J."/>
            <person name="Van der Zee M."/>
            <person name="Vervoort M."/>
            <person name="Wittkopp N."/>
            <person name="Wimmer E.A."/>
            <person name="Yang X."/>
            <person name="Jones A.K."/>
            <person name="Sattelle D.B."/>
            <person name="Ebert P.R."/>
            <person name="Nelson D."/>
            <person name="Scott J.G."/>
            <person name="Beeman R.W."/>
            <person name="Muthukrishnan S."/>
            <person name="Kramer K.J."/>
            <person name="Arakane Y."/>
            <person name="Beeman R.W."/>
            <person name="Zhu Q."/>
            <person name="Hogenkamp D."/>
            <person name="Dixit R."/>
            <person name="Oppert B."/>
            <person name="Jiang H."/>
            <person name="Zou Z."/>
            <person name="Marshall J."/>
            <person name="Elpidina E."/>
            <person name="Vinokurov K."/>
            <person name="Oppert C."/>
            <person name="Zou Z."/>
            <person name="Evans J."/>
            <person name="Lu Z."/>
            <person name="Zhao P."/>
            <person name="Sumathipala N."/>
            <person name="Altincicek B."/>
            <person name="Vilcinskas A."/>
            <person name="Williams M."/>
            <person name="Hultmark D."/>
            <person name="Hetru C."/>
            <person name="Jiang H."/>
            <person name="Grimmelikhuijzen C.J."/>
            <person name="Hauser F."/>
            <person name="Cazzamali G."/>
            <person name="Williamson M."/>
            <person name="Park Y."/>
            <person name="Li B."/>
            <person name="Tanaka Y."/>
            <person name="Predel R."/>
            <person name="Neupert S."/>
            <person name="Schachtner J."/>
            <person name="Verleyen P."/>
            <person name="Raible F."/>
            <person name="Bork P."/>
            <person name="Friedrich M."/>
            <person name="Walden K.K."/>
            <person name="Robertson H.M."/>
            <person name="Angeli S."/>
            <person name="Foret S."/>
            <person name="Bucher G."/>
            <person name="Schuetz S."/>
            <person name="Maleszka R."/>
            <person name="Wimmer E.A."/>
            <person name="Beeman R.W."/>
            <person name="Lorenzen M."/>
            <person name="Tomoyasu Y."/>
            <person name="Miller S.C."/>
            <person name="Grossmann D."/>
            <person name="Bucher G."/>
        </authorList>
    </citation>
    <scope>NUCLEOTIDE SEQUENCE [LARGE SCALE GENOMIC DNA]</scope>
    <source>
        <strain evidence="3 4">Georgia GA2</strain>
    </source>
</reference>
<keyword evidence="4" id="KW-1185">Reference proteome</keyword>
<evidence type="ECO:0000256" key="1">
    <source>
        <dbReference type="SAM" id="Phobius"/>
    </source>
</evidence>
<dbReference type="KEGG" id="tca:103314450"/>
<feature type="signal peptide" evidence="2">
    <location>
        <begin position="1"/>
        <end position="17"/>
    </location>
</feature>
<evidence type="ECO:0000313" key="4">
    <source>
        <dbReference type="Proteomes" id="UP000007266"/>
    </source>
</evidence>
<protein>
    <recommendedName>
        <fullName evidence="5">Syndecan</fullName>
    </recommendedName>
</protein>
<dbReference type="EMBL" id="KQ971410">
    <property type="protein sequence ID" value="EEZ97289.1"/>
    <property type="molecule type" value="Genomic_DNA"/>
</dbReference>
<dbReference type="Proteomes" id="UP000007266">
    <property type="component" value="Unassembled WGS sequence"/>
</dbReference>
<sequence>MGKSEVIWVLCWALVLAGTVPTPTVPLEFPQLDQNYTFIDNSSIRENLTKHDTEISDLLLAPDEPLTTNSLPELAPVTGGTNAYEWIENGDDTEDDKFETREVGVPLMDGTVAAILVGVFLVLSVVGYVSLLLWRRSLEFKYGSREILVDKDEGLDPDDLKNFSI</sequence>
<accession>D6X4C3</accession>
<dbReference type="HOGENOM" id="CLU_1612960_0_0_1"/>
<gene>
    <name evidence="3" type="primary">AUGUSTUS-3.0.2_11094</name>
    <name evidence="3" type="ORF">TcasGA2_TC011094</name>
</gene>
<evidence type="ECO:0000256" key="2">
    <source>
        <dbReference type="SAM" id="SignalP"/>
    </source>
</evidence>
<keyword evidence="1" id="KW-1133">Transmembrane helix</keyword>
<dbReference type="STRING" id="7070.D6X4C3"/>
<proteinExistence type="predicted"/>